<dbReference type="STRING" id="1212489.Ldro_1603"/>
<protein>
    <submittedName>
        <fullName evidence="1">Uncharacterized protein</fullName>
    </submittedName>
</protein>
<dbReference type="EMBL" id="LNXY01000020">
    <property type="protein sequence ID" value="KTC87984.1"/>
    <property type="molecule type" value="Genomic_DNA"/>
</dbReference>
<reference evidence="1 2" key="1">
    <citation type="submission" date="2015-11" db="EMBL/GenBank/DDBJ databases">
        <title>Genomic analysis of 38 Legionella species identifies large and diverse effector repertoires.</title>
        <authorList>
            <person name="Burstein D."/>
            <person name="Amaro F."/>
            <person name="Zusman T."/>
            <person name="Lifshitz Z."/>
            <person name="Cohen O."/>
            <person name="Gilbert J.A."/>
            <person name="Pupko T."/>
            <person name="Shuman H.A."/>
            <person name="Segal G."/>
        </authorList>
    </citation>
    <scope>NUCLEOTIDE SEQUENCE [LARGE SCALE GENOMIC DNA]</scope>
    <source>
        <strain evidence="1 2">ATCC 700990</strain>
    </source>
</reference>
<proteinExistence type="predicted"/>
<accession>A0A0W0SX97</accession>
<evidence type="ECO:0000313" key="1">
    <source>
        <dbReference type="EMBL" id="KTC87984.1"/>
    </source>
</evidence>
<comment type="caution">
    <text evidence="1">The sequence shown here is derived from an EMBL/GenBank/DDBJ whole genome shotgun (WGS) entry which is preliminary data.</text>
</comment>
<evidence type="ECO:0000313" key="2">
    <source>
        <dbReference type="Proteomes" id="UP000054736"/>
    </source>
</evidence>
<dbReference type="PATRIC" id="fig|1212489.4.peg.1694"/>
<dbReference type="RefSeq" id="WP_058495885.1">
    <property type="nucleotide sequence ID" value="NZ_CAAAIU010000002.1"/>
</dbReference>
<keyword evidence="2" id="KW-1185">Reference proteome</keyword>
<gene>
    <name evidence="1" type="ORF">Ldro_1603</name>
</gene>
<dbReference type="OrthoDB" id="5640016at2"/>
<dbReference type="AlphaFoldDB" id="A0A0W0SX97"/>
<name>A0A0W0SX97_9GAMM</name>
<sequence>MSSSLALRTELIEIDTYLPLSDSLAFSLEQFTRKHYRITNHHQFNENILSPEKAGSLGIFYDLNNKIVGFSRICRHVIQIKDRHITAYIGGTYYDPRMDLSFTAARFCLAKAMRYKLERPSEDMVYFSLASTPTRYQFLAKLNNGIYPNEDKPIPELVLALVERLKRLNHWETNDKHPMLLNNQIPLLNPPSLQEESDPLINYYLSLNPNYYTGTSLLIYLPINLENISLGIKRVLMKMRPPQTHLQEMSEATFF</sequence>
<dbReference type="Proteomes" id="UP000054736">
    <property type="component" value="Unassembled WGS sequence"/>
</dbReference>
<organism evidence="1 2">
    <name type="scientific">Legionella drozanskii LLAP-1</name>
    <dbReference type="NCBI Taxonomy" id="1212489"/>
    <lineage>
        <taxon>Bacteria</taxon>
        <taxon>Pseudomonadati</taxon>
        <taxon>Pseudomonadota</taxon>
        <taxon>Gammaproteobacteria</taxon>
        <taxon>Legionellales</taxon>
        <taxon>Legionellaceae</taxon>
        <taxon>Legionella</taxon>
    </lineage>
</organism>